<name>A0A699J9X6_TANCI</name>
<evidence type="ECO:0000313" key="1">
    <source>
        <dbReference type="EMBL" id="GFA19745.1"/>
    </source>
</evidence>
<keyword evidence="1" id="KW-0548">Nucleotidyltransferase</keyword>
<accession>A0A699J9X6</accession>
<feature type="non-terminal residue" evidence="1">
    <location>
        <position position="1"/>
    </location>
</feature>
<protein>
    <submittedName>
        <fullName evidence="1">RNA-directed DNA polymerase, eukaryota, reverse transcriptase zinc-binding domain protein</fullName>
    </submittedName>
</protein>
<keyword evidence="1" id="KW-0695">RNA-directed DNA polymerase</keyword>
<dbReference type="PANTHER" id="PTHR33116">
    <property type="entry name" value="REVERSE TRANSCRIPTASE ZINC-BINDING DOMAIN-CONTAINING PROTEIN-RELATED-RELATED"/>
    <property type="match status" value="1"/>
</dbReference>
<keyword evidence="1" id="KW-0808">Transferase</keyword>
<proteinExistence type="predicted"/>
<dbReference type="AlphaFoldDB" id="A0A699J9X6"/>
<comment type="caution">
    <text evidence="1">The sequence shown here is derived from an EMBL/GenBank/DDBJ whole genome shotgun (WGS) entry which is preliminary data.</text>
</comment>
<sequence length="193" mass="22063">IERSLLVLLEMKGEHERVNGNLDGRSGLCEDEFRFEEGFEDEKYEGGRLTLLKSVLGSMPIYHMSLFKVPMKALQRMESIRCYFFNGVDQIGKKPMWVKWGKVLASKEKGGLGRGWIQNCLRSFRGSVIVNGSPTREFQFHRGLKQGDPLLYFGMFKGVSIGPSLHLWHLFYADDAVFIGHWNDSNIDTIVQA</sequence>
<dbReference type="PANTHER" id="PTHR33116:SF78">
    <property type="entry name" value="OS12G0587133 PROTEIN"/>
    <property type="match status" value="1"/>
</dbReference>
<reference evidence="1" key="1">
    <citation type="journal article" date="2019" name="Sci. Rep.">
        <title>Draft genome of Tanacetum cinerariifolium, the natural source of mosquito coil.</title>
        <authorList>
            <person name="Yamashiro T."/>
            <person name="Shiraishi A."/>
            <person name="Satake H."/>
            <person name="Nakayama K."/>
        </authorList>
    </citation>
    <scope>NUCLEOTIDE SEQUENCE</scope>
</reference>
<gene>
    <name evidence="1" type="ORF">Tci_591717</name>
</gene>
<dbReference type="EMBL" id="BKCJ010384118">
    <property type="protein sequence ID" value="GFA19745.1"/>
    <property type="molecule type" value="Genomic_DNA"/>
</dbReference>
<dbReference type="GO" id="GO:0003964">
    <property type="term" value="F:RNA-directed DNA polymerase activity"/>
    <property type="evidence" value="ECO:0007669"/>
    <property type="project" value="UniProtKB-KW"/>
</dbReference>
<organism evidence="1">
    <name type="scientific">Tanacetum cinerariifolium</name>
    <name type="common">Dalmatian daisy</name>
    <name type="synonym">Chrysanthemum cinerariifolium</name>
    <dbReference type="NCBI Taxonomy" id="118510"/>
    <lineage>
        <taxon>Eukaryota</taxon>
        <taxon>Viridiplantae</taxon>
        <taxon>Streptophyta</taxon>
        <taxon>Embryophyta</taxon>
        <taxon>Tracheophyta</taxon>
        <taxon>Spermatophyta</taxon>
        <taxon>Magnoliopsida</taxon>
        <taxon>eudicotyledons</taxon>
        <taxon>Gunneridae</taxon>
        <taxon>Pentapetalae</taxon>
        <taxon>asterids</taxon>
        <taxon>campanulids</taxon>
        <taxon>Asterales</taxon>
        <taxon>Asteraceae</taxon>
        <taxon>Asteroideae</taxon>
        <taxon>Anthemideae</taxon>
        <taxon>Anthemidinae</taxon>
        <taxon>Tanacetum</taxon>
    </lineage>
</organism>